<proteinExistence type="predicted"/>
<feature type="transmembrane region" description="Helical" evidence="4">
    <location>
        <begin position="58"/>
        <end position="75"/>
    </location>
</feature>
<evidence type="ECO:0000256" key="1">
    <source>
        <dbReference type="ARBA" id="ARBA00022603"/>
    </source>
</evidence>
<dbReference type="InterPro" id="IPR029063">
    <property type="entry name" value="SAM-dependent_MTases_sf"/>
</dbReference>
<feature type="transmembrane region" description="Helical" evidence="4">
    <location>
        <begin position="105"/>
        <end position="121"/>
    </location>
</feature>
<reference evidence="5 6" key="1">
    <citation type="submission" date="2024-08" db="EMBL/GenBank/DDBJ databases">
        <authorList>
            <person name="Lu H."/>
        </authorList>
    </citation>
    <scope>NUCLEOTIDE SEQUENCE [LARGE SCALE GENOMIC DNA]</scope>
    <source>
        <strain evidence="5 6">BYS180W</strain>
    </source>
</reference>
<dbReference type="RefSeq" id="WP_394460190.1">
    <property type="nucleotide sequence ID" value="NZ_JBIGHZ010000003.1"/>
</dbReference>
<evidence type="ECO:0000313" key="5">
    <source>
        <dbReference type="EMBL" id="MFG6448170.1"/>
    </source>
</evidence>
<dbReference type="Gene3D" id="3.40.50.150">
    <property type="entry name" value="Vaccinia Virus protein VP39"/>
    <property type="match status" value="1"/>
</dbReference>
<keyword evidence="2" id="KW-0808">Transferase</keyword>
<sequence>MGIASRWHRATRIQANTGQPVLRRLRACLGAHTAWHWPAAAALSWVACWALWQCFDRGAAGAAAACVGGVLLAALHRQRWRQLMVALGAPAMLLLNASASAAWPAWVWLLALLLLLVLYPLQGWRDAPWYPTPLHALQALPSVVRLPAAAKILDAGCGAGHGLAALRLAYPQAQLQGIEASHLLGLLARLRCPGAKLHRGDLWEQSWSELDMVYVFQRPESMAPLAHKAAVELADGAWFVSLDFPVPGVAHHAKLDTGTRHALWVYRADLLRQSLKTGAGASIRE</sequence>
<dbReference type="GO" id="GO:0032259">
    <property type="term" value="P:methylation"/>
    <property type="evidence" value="ECO:0007669"/>
    <property type="project" value="UniProtKB-KW"/>
</dbReference>
<evidence type="ECO:0000256" key="2">
    <source>
        <dbReference type="ARBA" id="ARBA00022679"/>
    </source>
</evidence>
<keyword evidence="4" id="KW-0812">Transmembrane</keyword>
<evidence type="ECO:0000313" key="6">
    <source>
        <dbReference type="Proteomes" id="UP001606099"/>
    </source>
</evidence>
<dbReference type="GO" id="GO:0008168">
    <property type="term" value="F:methyltransferase activity"/>
    <property type="evidence" value="ECO:0007669"/>
    <property type="project" value="UniProtKB-KW"/>
</dbReference>
<name>A0ABW7FV16_9BURK</name>
<evidence type="ECO:0000256" key="4">
    <source>
        <dbReference type="SAM" id="Phobius"/>
    </source>
</evidence>
<keyword evidence="6" id="KW-1185">Reference proteome</keyword>
<keyword evidence="4" id="KW-0472">Membrane</keyword>
<keyword evidence="4" id="KW-1133">Transmembrane helix</keyword>
<accession>A0ABW7FV16</accession>
<dbReference type="Proteomes" id="UP001606099">
    <property type="component" value="Unassembled WGS sequence"/>
</dbReference>
<dbReference type="SUPFAM" id="SSF53335">
    <property type="entry name" value="S-adenosyl-L-methionine-dependent methyltransferases"/>
    <property type="match status" value="1"/>
</dbReference>
<keyword evidence="1 5" id="KW-0489">Methyltransferase</keyword>
<dbReference type="PANTHER" id="PTHR13610:SF9">
    <property type="entry name" value="FI06469P"/>
    <property type="match status" value="1"/>
</dbReference>
<comment type="caution">
    <text evidence="5">The sequence shown here is derived from an EMBL/GenBank/DDBJ whole genome shotgun (WGS) entry which is preliminary data.</text>
</comment>
<feature type="transmembrane region" description="Helical" evidence="4">
    <location>
        <begin position="34"/>
        <end position="52"/>
    </location>
</feature>
<dbReference type="PANTHER" id="PTHR13610">
    <property type="entry name" value="METHYLTRANSFERASE DOMAIN-CONTAINING PROTEIN"/>
    <property type="match status" value="1"/>
</dbReference>
<organism evidence="5 6">
    <name type="scientific">Roseateles rivi</name>
    <dbReference type="NCBI Taxonomy" id="3299028"/>
    <lineage>
        <taxon>Bacteria</taxon>
        <taxon>Pseudomonadati</taxon>
        <taxon>Pseudomonadota</taxon>
        <taxon>Betaproteobacteria</taxon>
        <taxon>Burkholderiales</taxon>
        <taxon>Sphaerotilaceae</taxon>
        <taxon>Roseateles</taxon>
    </lineage>
</organism>
<keyword evidence="3" id="KW-0949">S-adenosyl-L-methionine</keyword>
<gene>
    <name evidence="5" type="ORF">ACG0Z6_07910</name>
</gene>
<evidence type="ECO:0000256" key="3">
    <source>
        <dbReference type="ARBA" id="ARBA00022691"/>
    </source>
</evidence>
<protein>
    <submittedName>
        <fullName evidence="5">Class I SAM-dependent methyltransferase</fullName>
    </submittedName>
</protein>
<dbReference type="EMBL" id="JBIGHZ010000003">
    <property type="protein sequence ID" value="MFG6448170.1"/>
    <property type="molecule type" value="Genomic_DNA"/>
</dbReference>
<dbReference type="InterPro" id="IPR026170">
    <property type="entry name" value="FAM173A/B"/>
</dbReference>